<dbReference type="STRING" id="675511.GCA_000341735_01786"/>
<dbReference type="CDD" id="cd07185">
    <property type="entry name" value="OmpA_C-like"/>
    <property type="match status" value="1"/>
</dbReference>
<evidence type="ECO:0000313" key="5">
    <source>
        <dbReference type="EMBL" id="QCW81876.1"/>
    </source>
</evidence>
<dbReference type="InterPro" id="IPR050330">
    <property type="entry name" value="Bact_OuterMem_StrucFunc"/>
</dbReference>
<feature type="transmembrane region" description="Helical" evidence="3">
    <location>
        <begin position="31"/>
        <end position="51"/>
    </location>
</feature>
<keyword evidence="3" id="KW-1133">Transmembrane helix</keyword>
<gene>
    <name evidence="5" type="ORF">EQU24_06135</name>
</gene>
<feature type="domain" description="OmpA-like" evidence="4">
    <location>
        <begin position="169"/>
        <end position="289"/>
    </location>
</feature>
<dbReference type="EMBL" id="CP035467">
    <property type="protein sequence ID" value="QCW81876.1"/>
    <property type="molecule type" value="Genomic_DNA"/>
</dbReference>
<dbReference type="KEGG" id="mbur:EQU24_06135"/>
<dbReference type="Proteomes" id="UP000305881">
    <property type="component" value="Chromosome"/>
</dbReference>
<evidence type="ECO:0000259" key="4">
    <source>
        <dbReference type="PROSITE" id="PS51123"/>
    </source>
</evidence>
<accession>A0A4P9UQK2</accession>
<keyword evidence="6" id="KW-1185">Reference proteome</keyword>
<sequence>MNKDPFFKLQSSQTFEELMEDSHKPGNQNWLISYLDVFVLILMFIITLIALSDFSIETEPKTLIATPQPIKKPKPALPKAERIIEEPPPTIETKPEPSAAAPFIGPPKPPIEKPEEPIVSDKITPDIEPEETFLIPAPETTPQETLQSKLSEKLEQMGLDKSVAIKITEDYAQLEIQDNILFESSQANLTDPGKHLLDDLVPLLQQAVGLIFIEGHTDNRPIRTVQFPSNWELGAARATSVLHYLTTQGLESTRMRAVTYADTQPIADNDTPEGREMNRRVNILIKVKEQTSP</sequence>
<dbReference type="InterPro" id="IPR006665">
    <property type="entry name" value="OmpA-like"/>
</dbReference>
<organism evidence="5 6">
    <name type="scientific">Methylotuvimicrobium buryatense</name>
    <name type="common">Methylomicrobium buryatense</name>
    <dbReference type="NCBI Taxonomy" id="95641"/>
    <lineage>
        <taxon>Bacteria</taxon>
        <taxon>Pseudomonadati</taxon>
        <taxon>Pseudomonadota</taxon>
        <taxon>Gammaproteobacteria</taxon>
        <taxon>Methylococcales</taxon>
        <taxon>Methylococcaceae</taxon>
        <taxon>Methylotuvimicrobium</taxon>
    </lineage>
</organism>
<keyword evidence="3" id="KW-0812">Transmembrane</keyword>
<dbReference type="PANTHER" id="PTHR30329:SF21">
    <property type="entry name" value="LIPOPROTEIN YIAD-RELATED"/>
    <property type="match status" value="1"/>
</dbReference>
<dbReference type="SUPFAM" id="SSF103088">
    <property type="entry name" value="OmpA-like"/>
    <property type="match status" value="1"/>
</dbReference>
<feature type="region of interest" description="Disordered" evidence="2">
    <location>
        <begin position="87"/>
        <end position="117"/>
    </location>
</feature>
<dbReference type="RefSeq" id="WP_017840331.1">
    <property type="nucleotide sequence ID" value="NZ_CP035467.1"/>
</dbReference>
<proteinExistence type="predicted"/>
<evidence type="ECO:0000256" key="3">
    <source>
        <dbReference type="SAM" id="Phobius"/>
    </source>
</evidence>
<name>A0A4P9UQK2_METBY</name>
<dbReference type="Pfam" id="PF00691">
    <property type="entry name" value="OmpA"/>
    <property type="match status" value="1"/>
</dbReference>
<protein>
    <recommendedName>
        <fullName evidence="4">OmpA-like domain-containing protein</fullName>
    </recommendedName>
</protein>
<evidence type="ECO:0000256" key="2">
    <source>
        <dbReference type="SAM" id="MobiDB-lite"/>
    </source>
</evidence>
<evidence type="ECO:0000256" key="1">
    <source>
        <dbReference type="PROSITE-ProRule" id="PRU00473"/>
    </source>
</evidence>
<keyword evidence="1 3" id="KW-0472">Membrane</keyword>
<dbReference type="GO" id="GO:0016020">
    <property type="term" value="C:membrane"/>
    <property type="evidence" value="ECO:0007669"/>
    <property type="project" value="UniProtKB-UniRule"/>
</dbReference>
<dbReference type="OrthoDB" id="9815217at2"/>
<reference evidence="6" key="1">
    <citation type="journal article" date="2019" name="J. Bacteriol.">
        <title>A Mutagenic Screen Identifies a TonB-Dependent Receptor Required for the Lanthanide Metal Switch in the Type I Methanotroph 'Methylotuvimicrobium buryatense' 5GB1C.</title>
        <authorList>
            <person name="Groom J.D."/>
            <person name="Ford S.M."/>
            <person name="Pesesky M.W."/>
            <person name="Lidstrom M.E."/>
        </authorList>
    </citation>
    <scope>NUCLEOTIDE SEQUENCE [LARGE SCALE GENOMIC DNA]</scope>
    <source>
        <strain evidence="6">5GB1C</strain>
    </source>
</reference>
<dbReference type="PROSITE" id="PS51123">
    <property type="entry name" value="OMPA_2"/>
    <property type="match status" value="1"/>
</dbReference>
<dbReference type="InterPro" id="IPR036737">
    <property type="entry name" value="OmpA-like_sf"/>
</dbReference>
<dbReference type="PANTHER" id="PTHR30329">
    <property type="entry name" value="STATOR ELEMENT OF FLAGELLAR MOTOR COMPLEX"/>
    <property type="match status" value="1"/>
</dbReference>
<dbReference type="AlphaFoldDB" id="A0A4P9UQK2"/>
<dbReference type="Gene3D" id="3.30.1330.60">
    <property type="entry name" value="OmpA-like domain"/>
    <property type="match status" value="1"/>
</dbReference>
<evidence type="ECO:0000313" key="6">
    <source>
        <dbReference type="Proteomes" id="UP000305881"/>
    </source>
</evidence>